<dbReference type="Gene3D" id="3.40.50.720">
    <property type="entry name" value="NAD(P)-binding Rossmann-like Domain"/>
    <property type="match status" value="1"/>
</dbReference>
<keyword evidence="2" id="KW-0418">Kinase</keyword>
<dbReference type="GO" id="GO:0016301">
    <property type="term" value="F:kinase activity"/>
    <property type="evidence" value="ECO:0007669"/>
    <property type="project" value="UniProtKB-KW"/>
</dbReference>
<evidence type="ECO:0000313" key="3">
    <source>
        <dbReference type="Proteomes" id="UP000245507"/>
    </source>
</evidence>
<gene>
    <name evidence="2" type="ORF">DJ010_15105</name>
</gene>
<dbReference type="Proteomes" id="UP000245507">
    <property type="component" value="Unassembled WGS sequence"/>
</dbReference>
<sequence length="373" mass="39554">MSQVIPEKPLRVVVWSTGTIGRYLIAGVDRHPDLELVGVWTSTEAKAGVDAGELAGLGRELGVTATTDRDELVALGPDCILHGAMTDDRVFESIDDLTGFIRDGVNVVSSGPVILLHKRGTLPDEMMAGIDEAGRYGGASLYVNGIDPGFANDVLPLVLTSLSQRIDHVKVSEIADYSTYYQPVVMNDLFGFGQPMDFKALLWEPGILTTAWGPVVRLIADGLGVTLDEPLVEEVERRPAPRDVASVSGDIAAGTMGSVRFRVVGTVDGVPRVTLEHVTRTDASAEPDWPTPNEGDGCYRVEITGEPCMKLEYTHHGEHGDHNVSGMIITAQRLVNSVPAVVAAEPGLVTALDLPLVTGRGLVSTGSAAEAGA</sequence>
<dbReference type="Pfam" id="PF19328">
    <property type="entry name" value="DAP_DH_C"/>
    <property type="match status" value="1"/>
</dbReference>
<name>A0A316TEJ7_9ACTN</name>
<protein>
    <submittedName>
        <fullName evidence="2">Diacylglycerol kinase</fullName>
    </submittedName>
</protein>
<dbReference type="RefSeq" id="WP_109695236.1">
    <property type="nucleotide sequence ID" value="NZ_QGDD01000007.1"/>
</dbReference>
<dbReference type="AlphaFoldDB" id="A0A316TEJ7"/>
<dbReference type="SUPFAM" id="SSF51735">
    <property type="entry name" value="NAD(P)-binding Rossmann-fold domains"/>
    <property type="match status" value="1"/>
</dbReference>
<organism evidence="2 3">
    <name type="scientific">Nocardioides silvaticus</name>
    <dbReference type="NCBI Taxonomy" id="2201891"/>
    <lineage>
        <taxon>Bacteria</taxon>
        <taxon>Bacillati</taxon>
        <taxon>Actinomycetota</taxon>
        <taxon>Actinomycetes</taxon>
        <taxon>Propionibacteriales</taxon>
        <taxon>Nocardioidaceae</taxon>
        <taxon>Nocardioides</taxon>
    </lineage>
</organism>
<accession>A0A316TEJ7</accession>
<evidence type="ECO:0000313" key="2">
    <source>
        <dbReference type="EMBL" id="PWN01881.1"/>
    </source>
</evidence>
<dbReference type="OrthoDB" id="4759936at2"/>
<keyword evidence="2" id="KW-0808">Transferase</keyword>
<evidence type="ECO:0000259" key="1">
    <source>
        <dbReference type="Pfam" id="PF19328"/>
    </source>
</evidence>
<comment type="caution">
    <text evidence="2">The sequence shown here is derived from an EMBL/GenBank/DDBJ whole genome shotgun (WGS) entry which is preliminary data.</text>
</comment>
<dbReference type="InterPro" id="IPR045760">
    <property type="entry name" value="DAP_DH_C"/>
</dbReference>
<keyword evidence="3" id="KW-1185">Reference proteome</keyword>
<dbReference type="InterPro" id="IPR036291">
    <property type="entry name" value="NAD(P)-bd_dom_sf"/>
</dbReference>
<dbReference type="EMBL" id="QGDD01000007">
    <property type="protein sequence ID" value="PWN01881.1"/>
    <property type="molecule type" value="Genomic_DNA"/>
</dbReference>
<feature type="domain" description="2,4-diaminopentanoate dehydrogenase C-terminal" evidence="1">
    <location>
        <begin position="152"/>
        <end position="358"/>
    </location>
</feature>
<reference evidence="2 3" key="1">
    <citation type="submission" date="2018-05" db="EMBL/GenBank/DDBJ databases">
        <title>Nocardioides silvaticus genome.</title>
        <authorList>
            <person name="Li C."/>
            <person name="Wang G."/>
        </authorList>
    </citation>
    <scope>NUCLEOTIDE SEQUENCE [LARGE SCALE GENOMIC DNA]</scope>
    <source>
        <strain evidence="2 3">CCTCC AB 2018079</strain>
    </source>
</reference>
<proteinExistence type="predicted"/>